<evidence type="ECO:0000313" key="2">
    <source>
        <dbReference type="EMBL" id="AID17689.1"/>
    </source>
</evidence>
<reference evidence="3" key="1">
    <citation type="submission" date="2014-04" db="EMBL/GenBank/DDBJ databases">
        <title>Complete genome sequence of Escherichia coli phage ECBP5.</title>
        <authorList>
            <person name="Lee J.S."/>
            <person name="Jang H.B."/>
            <person name="Kim K.S."/>
            <person name="Kim T.H."/>
            <person name="Park S.B."/>
            <person name="Nho S.W."/>
            <person name="Yu J.E."/>
            <person name="Yu J.E."/>
            <person name="Im S.P."/>
            <person name="Kim S.W."/>
            <person name="Jung T.S."/>
        </authorList>
    </citation>
    <scope>NUCLEOTIDE SEQUENCE [LARGE SCALE GENOMIC DNA]</scope>
</reference>
<dbReference type="SUPFAM" id="SSF55729">
    <property type="entry name" value="Acyl-CoA N-acyltransferases (Nat)"/>
    <property type="match status" value="1"/>
</dbReference>
<keyword evidence="2" id="KW-0012">Acyltransferase</keyword>
<dbReference type="GO" id="GO:0016747">
    <property type="term" value="F:acyltransferase activity, transferring groups other than amino-acyl groups"/>
    <property type="evidence" value="ECO:0007669"/>
    <property type="project" value="InterPro"/>
</dbReference>
<reference evidence="2 3" key="2">
    <citation type="journal article" date="2015" name="PLoS ONE">
        <title>Complete Genomic and Lysis-Cassette Characterization of the Novel Phage, KBNP1315, which Infects Avian Pathogenic Escherichia coli (APEC).</title>
        <authorList>
            <person name="Lee J.S."/>
            <person name="Jang H.B."/>
            <person name="Kim K.S."/>
            <person name="Kim T.H."/>
            <person name="Im S.P."/>
            <person name="Kim S.W."/>
            <person name="Lazarte J.M."/>
            <person name="Kim J.S."/>
            <person name="Jung T.S."/>
        </authorList>
    </citation>
    <scope>NUCLEOTIDE SEQUENCE [LARGE SCALE GENOMIC DNA]</scope>
</reference>
<dbReference type="InterPro" id="IPR016181">
    <property type="entry name" value="Acyl_CoA_acyltransferase"/>
</dbReference>
<feature type="domain" description="N-acetyltransferase" evidence="1">
    <location>
        <begin position="5"/>
        <end position="153"/>
    </location>
</feature>
<proteinExistence type="predicted"/>
<dbReference type="Pfam" id="PF00583">
    <property type="entry name" value="Acetyltransf_1"/>
    <property type="match status" value="1"/>
</dbReference>
<keyword evidence="2" id="KW-0808">Transferase</keyword>
<evidence type="ECO:0000313" key="3">
    <source>
        <dbReference type="Proteomes" id="UP000033808"/>
    </source>
</evidence>
<sequence length="153" mass="16873">MPQIPQVRDAGHLDLLILASLANEYAQEVTEMKQHPVDANVLMHGLAATIGNPTGYLKVLTVDGKVVGGFWGCLTHMPWSATLVAQDIIIFVNKDFRGYGRLLIDDWLKWAKSVGAKEVCLSTASGIATETTCKLFERLGFRKVGYMYSKEVT</sequence>
<gene>
    <name evidence="2" type="ORF">ECBP5_0035</name>
</gene>
<evidence type="ECO:0000259" key="1">
    <source>
        <dbReference type="PROSITE" id="PS51186"/>
    </source>
</evidence>
<dbReference type="KEGG" id="vg:24620938"/>
<dbReference type="Proteomes" id="UP000033808">
    <property type="component" value="Segment"/>
</dbReference>
<dbReference type="RefSeq" id="YP_009146406.1">
    <property type="nucleotide sequence ID" value="NC_027330.1"/>
</dbReference>
<dbReference type="CDD" id="cd04301">
    <property type="entry name" value="NAT_SF"/>
    <property type="match status" value="1"/>
</dbReference>
<protein>
    <submittedName>
        <fullName evidence="2">Putative acyl-CoA N-acyltransferase domain-containing protein</fullName>
    </submittedName>
</protein>
<organism evidence="2 3">
    <name type="scientific">Escherichia phage ECBP5</name>
    <dbReference type="NCBI Taxonomy" id="1498172"/>
    <lineage>
        <taxon>Viruses</taxon>
        <taxon>Duplodnaviria</taxon>
        <taxon>Heunggongvirae</taxon>
        <taxon>Uroviricota</taxon>
        <taxon>Caudoviricetes</taxon>
        <taxon>Autographivirales</taxon>
        <taxon>Gajwadongvirus</taxon>
        <taxon>Gajwadongvirus ECBP5</taxon>
    </lineage>
</organism>
<dbReference type="InterPro" id="IPR000182">
    <property type="entry name" value="GNAT_dom"/>
</dbReference>
<dbReference type="OrthoDB" id="9932at10239"/>
<dbReference type="Gene3D" id="3.40.630.30">
    <property type="match status" value="1"/>
</dbReference>
<accession>A0A0F6N6D0</accession>
<dbReference type="GeneID" id="24620938"/>
<dbReference type="PROSITE" id="PS51186">
    <property type="entry name" value="GNAT"/>
    <property type="match status" value="1"/>
</dbReference>
<dbReference type="EMBL" id="KJ749827">
    <property type="protein sequence ID" value="AID17689.1"/>
    <property type="molecule type" value="Genomic_DNA"/>
</dbReference>
<keyword evidence="3" id="KW-1185">Reference proteome</keyword>
<name>A0A0F6N6D0_9CAUD</name>